<sequence>MVVMNILRTVVLARLLTPQDFGIVSMVSVIVGFAALFKDAGLSLATVQKETISPGEISTLFWLNIAISIFVGLSIVALAPFISLFYNKPELTYVTIALSLSVVIQGFGIQHAALLRRHMYFLTLGFIEIFSSIVGLSIAIFFALQGFNYWALVLSTISISIASVSLTYIFCPWIPNLPKRRTGARKMLRFGMHVSGYNILTYITQHVDQILIGKFIGPYGLGIYNRAHSVVQMPIFAIRKPIANVSVSAFSRIQNEPDKIKKYADKYVLIISFFSMPVMAFCFVYSESLILLLLGKNWDEVVPLFRILSLAGFIQLPLTITSLLLVTCGKSQEYLRIGILTSTFFLFFISLGIMWGTTGVAFAYVASTYILSLPMLFYMSKHVPYTTKDFFTSIARPVFASVLSGLIFFHLPAPCFELLFLNVLCSGLFFLFVFVLIFTSTPNGFSILKNDIFSIVRHFK</sequence>
<evidence type="ECO:0000256" key="4">
    <source>
        <dbReference type="ARBA" id="ARBA00022692"/>
    </source>
</evidence>
<evidence type="ECO:0000256" key="5">
    <source>
        <dbReference type="ARBA" id="ARBA00022989"/>
    </source>
</evidence>
<dbReference type="STRING" id="617002.SAMN05660653_02729"/>
<dbReference type="PANTHER" id="PTHR30250:SF10">
    <property type="entry name" value="LIPOPOLYSACCHARIDE BIOSYNTHESIS PROTEIN WZXC"/>
    <property type="match status" value="1"/>
</dbReference>
<dbReference type="EMBL" id="FMXO01000017">
    <property type="protein sequence ID" value="SDB54963.1"/>
    <property type="molecule type" value="Genomic_DNA"/>
</dbReference>
<evidence type="ECO:0000256" key="1">
    <source>
        <dbReference type="ARBA" id="ARBA00004651"/>
    </source>
</evidence>
<evidence type="ECO:0000256" key="7">
    <source>
        <dbReference type="SAM" id="Phobius"/>
    </source>
</evidence>
<evidence type="ECO:0000313" key="9">
    <source>
        <dbReference type="Proteomes" id="UP000198771"/>
    </source>
</evidence>
<dbReference type="Proteomes" id="UP000198771">
    <property type="component" value="Unassembled WGS sequence"/>
</dbReference>
<feature type="transmembrane region" description="Helical" evidence="7">
    <location>
        <begin position="307"/>
        <end position="327"/>
    </location>
</feature>
<organism evidence="8 9">
    <name type="scientific">Desulfonatronum thiosulfatophilum</name>
    <dbReference type="NCBI Taxonomy" id="617002"/>
    <lineage>
        <taxon>Bacteria</taxon>
        <taxon>Pseudomonadati</taxon>
        <taxon>Thermodesulfobacteriota</taxon>
        <taxon>Desulfovibrionia</taxon>
        <taxon>Desulfovibrionales</taxon>
        <taxon>Desulfonatronaceae</taxon>
        <taxon>Desulfonatronum</taxon>
    </lineage>
</organism>
<keyword evidence="3" id="KW-1003">Cell membrane</keyword>
<feature type="transmembrane region" description="Helical" evidence="7">
    <location>
        <begin position="21"/>
        <end position="40"/>
    </location>
</feature>
<reference evidence="8 9" key="1">
    <citation type="submission" date="2016-10" db="EMBL/GenBank/DDBJ databases">
        <authorList>
            <person name="de Groot N.N."/>
        </authorList>
    </citation>
    <scope>NUCLEOTIDE SEQUENCE [LARGE SCALE GENOMIC DNA]</scope>
    <source>
        <strain evidence="8 9">ASO4-2</strain>
    </source>
</reference>
<keyword evidence="9" id="KW-1185">Reference proteome</keyword>
<proteinExistence type="inferred from homology"/>
<feature type="transmembrane region" description="Helical" evidence="7">
    <location>
        <begin position="149"/>
        <end position="171"/>
    </location>
</feature>
<protein>
    <submittedName>
        <fullName evidence="8">Polysaccharide transporter, PST family</fullName>
    </submittedName>
</protein>
<dbReference type="PANTHER" id="PTHR30250">
    <property type="entry name" value="PST FAMILY PREDICTED COLANIC ACID TRANSPORTER"/>
    <property type="match status" value="1"/>
</dbReference>
<dbReference type="AlphaFoldDB" id="A0A1G6EC28"/>
<feature type="transmembrane region" description="Helical" evidence="7">
    <location>
        <begin position="61"/>
        <end position="85"/>
    </location>
</feature>
<feature type="transmembrane region" description="Helical" evidence="7">
    <location>
        <begin position="267"/>
        <end position="295"/>
    </location>
</feature>
<feature type="transmembrane region" description="Helical" evidence="7">
    <location>
        <begin position="419"/>
        <end position="439"/>
    </location>
</feature>
<dbReference type="InterPro" id="IPR050833">
    <property type="entry name" value="Poly_Biosynth_Transport"/>
</dbReference>
<name>A0A1G6EC28_9BACT</name>
<dbReference type="GO" id="GO:0005886">
    <property type="term" value="C:plasma membrane"/>
    <property type="evidence" value="ECO:0007669"/>
    <property type="project" value="UniProtKB-SubCell"/>
</dbReference>
<feature type="transmembrane region" description="Helical" evidence="7">
    <location>
        <begin position="361"/>
        <end position="378"/>
    </location>
</feature>
<evidence type="ECO:0000256" key="6">
    <source>
        <dbReference type="ARBA" id="ARBA00023136"/>
    </source>
</evidence>
<keyword evidence="5 7" id="KW-1133">Transmembrane helix</keyword>
<feature type="transmembrane region" description="Helical" evidence="7">
    <location>
        <begin position="91"/>
        <end position="109"/>
    </location>
</feature>
<evidence type="ECO:0000256" key="3">
    <source>
        <dbReference type="ARBA" id="ARBA00022475"/>
    </source>
</evidence>
<accession>A0A1G6EC28</accession>
<gene>
    <name evidence="8" type="ORF">SAMN05660653_02729</name>
</gene>
<feature type="transmembrane region" description="Helical" evidence="7">
    <location>
        <begin position="334"/>
        <end position="355"/>
    </location>
</feature>
<dbReference type="Pfam" id="PF13440">
    <property type="entry name" value="Polysacc_synt_3"/>
    <property type="match status" value="1"/>
</dbReference>
<comment type="similarity">
    <text evidence="2">Belongs to the polysaccharide synthase family.</text>
</comment>
<keyword evidence="6 7" id="KW-0472">Membrane</keyword>
<keyword evidence="4 7" id="KW-0812">Transmembrane</keyword>
<feature type="transmembrane region" description="Helical" evidence="7">
    <location>
        <begin position="390"/>
        <end position="413"/>
    </location>
</feature>
<evidence type="ECO:0000313" key="8">
    <source>
        <dbReference type="EMBL" id="SDB54963.1"/>
    </source>
</evidence>
<evidence type="ECO:0000256" key="2">
    <source>
        <dbReference type="ARBA" id="ARBA00007430"/>
    </source>
</evidence>
<comment type="subcellular location">
    <subcellularLocation>
        <location evidence="1">Cell membrane</location>
        <topology evidence="1">Multi-pass membrane protein</topology>
    </subcellularLocation>
</comment>
<feature type="transmembrane region" description="Helical" evidence="7">
    <location>
        <begin position="121"/>
        <end position="143"/>
    </location>
</feature>
<dbReference type="CDD" id="cd13127">
    <property type="entry name" value="MATE_tuaB_like"/>
    <property type="match status" value="1"/>
</dbReference>